<evidence type="ECO:0000313" key="2">
    <source>
        <dbReference type="EMBL" id="CCV65160.1"/>
    </source>
</evidence>
<comment type="subcellular location">
    <subcellularLocation>
        <location evidence="1">Cell envelope</location>
    </subcellularLocation>
</comment>
<dbReference type="PROSITE" id="PS51257">
    <property type="entry name" value="PROKAR_LIPOPROTEIN"/>
    <property type="match status" value="1"/>
</dbReference>
<dbReference type="GO" id="GO:0030313">
    <property type="term" value="C:cell envelope"/>
    <property type="evidence" value="ECO:0007669"/>
    <property type="project" value="UniProtKB-SubCell"/>
</dbReference>
<dbReference type="OrthoDB" id="384575at2"/>
<name>U4KM88_9MOLU</name>
<dbReference type="HOGENOM" id="CLU_417779_0_0_14"/>
<proteinExistence type="predicted"/>
<dbReference type="STRING" id="61635.BN85301390"/>
<dbReference type="AlphaFoldDB" id="U4KM88"/>
<dbReference type="Pfam" id="PF09479">
    <property type="entry name" value="Flg_new"/>
    <property type="match status" value="1"/>
</dbReference>
<dbReference type="RefSeq" id="WP_030004028.1">
    <property type="nucleotide sequence ID" value="NC_022549.1"/>
</dbReference>
<organism evidence="2 3">
    <name type="scientific">Acholeplasma brassicae</name>
    <dbReference type="NCBI Taxonomy" id="61635"/>
    <lineage>
        <taxon>Bacteria</taxon>
        <taxon>Bacillati</taxon>
        <taxon>Mycoplasmatota</taxon>
        <taxon>Mollicutes</taxon>
        <taxon>Acholeplasmatales</taxon>
        <taxon>Acholeplasmataceae</taxon>
        <taxon>Acholeplasma</taxon>
    </lineage>
</organism>
<sequence>MFKRFGIVLFLLLVLLFTTGCGKKEDKTNESPKDKGFTITWQNDDGTVLEVDTDLIEGDTPVYDGNTPTKSTGNDYSLYVFKGWSPTIGQVNKNQTYQAVYELVMDTYEITWKDAEGNNLDVTTVKHGDLPRYILPKDTEEWDYVGWDKEVVIATADTTYHVVRKKQLYEVSYNSNGGSEVISVSTEYKTLVNEPAEPTKENHRFLGWYTDETLASEVVFPFEVKSNQTFYAAWNEQVPYLDYLNQLLTTYQVNPYSFVPNRLLPGANIKQENTLDLTYESNTNLGLVPFGGYGEQWQMVLENLNQATLFFNAFSSVEVIATSSVVAFHNYLDSNPDDEANYEFKQGIYTVNISIDGETVSYNLAYQTNLFGFGEVRVEIELNYDTLNKTKEGRIQAGEPNALKYKVDESNFEMAIKYGGIRRSYLELNRMDDVVEGKIVEYLGLDGQFSTNSSAMFFIDSSHVQVVGNKSSSMIGWSGTIVELYQISDGSLIGYEVRETISSITYNTLWFNLTDTTGITSIRKEVAPIENANKHLIYVNNQSTVFKTKTFGGFTLKNLSRRYDVEFRTQYFYYLDMNNELKSKSVLIPMLFIQQEKRTELLTDVMKENSYLLTFNLNVTEANQNNIITAYETLVDPFILQKDEITVSVIIEYIGK</sequence>
<dbReference type="EMBL" id="FO681348">
    <property type="protein sequence ID" value="CCV65160.1"/>
    <property type="molecule type" value="Genomic_DNA"/>
</dbReference>
<dbReference type="Gene3D" id="2.60.40.4270">
    <property type="entry name" value="Listeria-Bacteroides repeat domain"/>
    <property type="match status" value="1"/>
</dbReference>
<evidence type="ECO:0008006" key="4">
    <source>
        <dbReference type="Google" id="ProtNLM"/>
    </source>
</evidence>
<keyword evidence="3" id="KW-1185">Reference proteome</keyword>
<reference evidence="2 3" key="1">
    <citation type="journal article" date="2013" name="J. Mol. Microbiol. Biotechnol.">
        <title>Analysis of the Complete Genomes of Acholeplasma brassicae , A. palmae and A. laidlawii and Their Comparison to the Obligate Parasites from ' Candidatus Phytoplasma'.</title>
        <authorList>
            <person name="Kube M."/>
            <person name="Siewert C."/>
            <person name="Migdoll A.M."/>
            <person name="Duduk B."/>
            <person name="Holz S."/>
            <person name="Rabus R."/>
            <person name="Seemuller E."/>
            <person name="Mitrovic J."/>
            <person name="Muller I."/>
            <person name="Buttner C."/>
            <person name="Reinhardt R."/>
        </authorList>
    </citation>
    <scope>NUCLEOTIDE SEQUENCE [LARGE SCALE GENOMIC DNA]</scope>
    <source>
        <strain evidence="3">0502</strain>
    </source>
</reference>
<accession>U4KM88</accession>
<dbReference type="Proteomes" id="UP000032737">
    <property type="component" value="Chromosome"/>
</dbReference>
<dbReference type="InterPro" id="IPR042229">
    <property type="entry name" value="Listeria/Bacterioides_rpt_sf"/>
</dbReference>
<gene>
    <name evidence="2" type="ORF">BN85301390</name>
</gene>
<protein>
    <recommendedName>
        <fullName evidence="4">InlB B-repeat-containing protein</fullName>
    </recommendedName>
</protein>
<evidence type="ECO:0000256" key="1">
    <source>
        <dbReference type="ARBA" id="ARBA00004196"/>
    </source>
</evidence>
<evidence type="ECO:0000313" key="3">
    <source>
        <dbReference type="Proteomes" id="UP000032737"/>
    </source>
</evidence>
<dbReference type="NCBIfam" id="TIGR02543">
    <property type="entry name" value="List_Bact_rpt"/>
    <property type="match status" value="1"/>
</dbReference>
<dbReference type="InterPro" id="IPR013378">
    <property type="entry name" value="InlB-like_B-rpt"/>
</dbReference>
<dbReference type="KEGG" id="abra:BN85301390"/>